<proteinExistence type="predicted"/>
<dbReference type="CDD" id="cd03801">
    <property type="entry name" value="GT4_PimA-like"/>
    <property type="match status" value="1"/>
</dbReference>
<dbReference type="AlphaFoldDB" id="A0A2T0UZ68"/>
<evidence type="ECO:0000313" key="1">
    <source>
        <dbReference type="EMBL" id="PRY63211.1"/>
    </source>
</evidence>
<comment type="caution">
    <text evidence="1">The sequence shown here is derived from an EMBL/GenBank/DDBJ whole genome shotgun (WGS) entry which is preliminary data.</text>
</comment>
<dbReference type="Pfam" id="PF13692">
    <property type="entry name" value="Glyco_trans_1_4"/>
    <property type="match status" value="1"/>
</dbReference>
<dbReference type="RefSeq" id="WP_106296197.1">
    <property type="nucleotide sequence ID" value="NZ_PVTI01000002.1"/>
</dbReference>
<evidence type="ECO:0000313" key="2">
    <source>
        <dbReference type="Proteomes" id="UP000237822"/>
    </source>
</evidence>
<protein>
    <submittedName>
        <fullName evidence="1">Glycosyltransferase involved in cell wall biosynthesis</fullName>
    </submittedName>
</protein>
<dbReference type="EMBL" id="PVTI01000002">
    <property type="protein sequence ID" value="PRY63211.1"/>
    <property type="molecule type" value="Genomic_DNA"/>
</dbReference>
<dbReference type="OrthoDB" id="9771846at2"/>
<dbReference type="Gene3D" id="3.40.50.2000">
    <property type="entry name" value="Glycogen Phosphorylase B"/>
    <property type="match status" value="2"/>
</dbReference>
<organism evidence="1 2">
    <name type="scientific">Knoellia remsis</name>
    <dbReference type="NCBI Taxonomy" id="407159"/>
    <lineage>
        <taxon>Bacteria</taxon>
        <taxon>Bacillati</taxon>
        <taxon>Actinomycetota</taxon>
        <taxon>Actinomycetes</taxon>
        <taxon>Micrococcales</taxon>
        <taxon>Intrasporangiaceae</taxon>
        <taxon>Knoellia</taxon>
    </lineage>
</organism>
<keyword evidence="2" id="KW-1185">Reference proteome</keyword>
<dbReference type="PANTHER" id="PTHR12526:SF635">
    <property type="entry name" value="GLYCOSYL TRANSFERASE GROUP 1"/>
    <property type="match status" value="1"/>
</dbReference>
<sequence>MTGRLVLAANNGELGGGEVMLLHLADAARGLGLDVAVVGPDAEAGVLDRAEASGHPVTRLSASRRRYLRELRDWDRAKGGRGDAVLWCNGLVPAAATTGHRGRVVHLHQEPLGLHRPLARLATRGALTTLVPSHSMAARVPRTRVLWNWTDDQPATRRPASDGVVTLGFLGRPSPDKGVTVLAEALAQLEREHPGRHRLLLAGEPHFVDERERDRAESAIAPVAHLVDRPGWLDRAAFFETIDLAVFPSVIAESFGLVAAEAMAARAPFVISDAGALPEVTGPDHPWVARAGDAADLARVIATATRATEGERTAYLDAARQRWHTHFSPDAGRARLHDLLTDLRLL</sequence>
<dbReference type="Proteomes" id="UP000237822">
    <property type="component" value="Unassembled WGS sequence"/>
</dbReference>
<name>A0A2T0UZ68_9MICO</name>
<keyword evidence="1" id="KW-0808">Transferase</keyword>
<dbReference type="GO" id="GO:0016757">
    <property type="term" value="F:glycosyltransferase activity"/>
    <property type="evidence" value="ECO:0007669"/>
    <property type="project" value="TreeGrafter"/>
</dbReference>
<gene>
    <name evidence="1" type="ORF">BCF74_10242</name>
</gene>
<accession>A0A2T0UZ68</accession>
<dbReference type="SUPFAM" id="SSF53756">
    <property type="entry name" value="UDP-Glycosyltransferase/glycogen phosphorylase"/>
    <property type="match status" value="1"/>
</dbReference>
<reference evidence="1 2" key="1">
    <citation type="submission" date="2018-03" db="EMBL/GenBank/DDBJ databases">
        <title>Genomic Encyclopedia of Archaeal and Bacterial Type Strains, Phase II (KMG-II): from individual species to whole genera.</title>
        <authorList>
            <person name="Goeker M."/>
        </authorList>
    </citation>
    <scope>NUCLEOTIDE SEQUENCE [LARGE SCALE GENOMIC DNA]</scope>
    <source>
        <strain evidence="1 2">ATCC BAA-1496</strain>
    </source>
</reference>
<dbReference type="PANTHER" id="PTHR12526">
    <property type="entry name" value="GLYCOSYLTRANSFERASE"/>
    <property type="match status" value="1"/>
</dbReference>